<dbReference type="RefSeq" id="XP_067918241.1">
    <property type="nucleotide sequence ID" value="XM_068069780.1"/>
</dbReference>
<dbReference type="InterPro" id="IPR011009">
    <property type="entry name" value="Kinase-like_dom_sf"/>
</dbReference>
<feature type="compositionally biased region" description="Basic residues" evidence="1">
    <location>
        <begin position="30"/>
        <end position="40"/>
    </location>
</feature>
<dbReference type="SUPFAM" id="SSF56112">
    <property type="entry name" value="Protein kinase-like (PK-like)"/>
    <property type="match status" value="1"/>
</dbReference>
<reference evidence="2 3" key="1">
    <citation type="journal article" date="2017" name="Int. J. Parasitol.">
        <title>The genome of the protozoan parasite Cystoisospora suis and a reverse vaccinology approach to identify vaccine candidates.</title>
        <authorList>
            <person name="Palmieri N."/>
            <person name="Shrestha A."/>
            <person name="Ruttkowski B."/>
            <person name="Beck T."/>
            <person name="Vogl C."/>
            <person name="Tomley F."/>
            <person name="Blake D.P."/>
            <person name="Joachim A."/>
        </authorList>
    </citation>
    <scope>NUCLEOTIDE SEQUENCE [LARGE SCALE GENOMIC DNA]</scope>
    <source>
        <strain evidence="2 3">Wien I</strain>
    </source>
</reference>
<feature type="region of interest" description="Disordered" evidence="1">
    <location>
        <begin position="25"/>
        <end position="49"/>
    </location>
</feature>
<dbReference type="OrthoDB" id="4062651at2759"/>
<dbReference type="Gene3D" id="1.10.510.10">
    <property type="entry name" value="Transferase(Phosphotransferase) domain 1"/>
    <property type="match status" value="1"/>
</dbReference>
<dbReference type="Proteomes" id="UP000221165">
    <property type="component" value="Unassembled WGS sequence"/>
</dbReference>
<evidence type="ECO:0000313" key="2">
    <source>
        <dbReference type="EMBL" id="PHJ16513.1"/>
    </source>
</evidence>
<name>A0A2C6KJD9_9APIC</name>
<accession>A0A2C6KJD9</accession>
<organism evidence="2 3">
    <name type="scientific">Cystoisospora suis</name>
    <dbReference type="NCBI Taxonomy" id="483139"/>
    <lineage>
        <taxon>Eukaryota</taxon>
        <taxon>Sar</taxon>
        <taxon>Alveolata</taxon>
        <taxon>Apicomplexa</taxon>
        <taxon>Conoidasida</taxon>
        <taxon>Coccidia</taxon>
        <taxon>Eucoccidiorida</taxon>
        <taxon>Eimeriorina</taxon>
        <taxon>Sarcocystidae</taxon>
        <taxon>Cystoisospora</taxon>
    </lineage>
</organism>
<keyword evidence="3" id="KW-1185">Reference proteome</keyword>
<proteinExistence type="predicted"/>
<protein>
    <submittedName>
        <fullName evidence="2">Protein kinase (Incomplete catalytic triad)</fullName>
    </submittedName>
</protein>
<gene>
    <name evidence="2" type="ORF">CSUI_009668</name>
</gene>
<dbReference type="VEuPathDB" id="ToxoDB:CSUI_009668"/>
<keyword evidence="2" id="KW-0808">Transferase</keyword>
<evidence type="ECO:0000313" key="3">
    <source>
        <dbReference type="Proteomes" id="UP000221165"/>
    </source>
</evidence>
<sequence length="530" mass="60609">MDKPWEDFNKEEILAAKKAAEEAEAVERARQKKRAQRKGKKYVEPEQPDADIPDTFIAKLIEPGAVHASDGRRFNSSSMRENVNTLIAEGEIQMKFLWRYIVEKGNFDFEGVGLVPVVYVGKIERSHKDYKTVANAIYIRPYLKHGSVGDVVKMLAGKKKSFYYKDDLLLGNANKFINWYVRLMVFVTAALESRRSQERTSAYKGDEKHSRRHLFHAKLVGVEDALLSVYKDTDRSHRLSVIVFCSHRRFDVLIHIDPIWLTWSITTYIMGVYSPTTSLSPTMDFDFSSVTFLSQVGCHRSLTETASRFRPYLSMLSKKQTSSRNEVAVHMSSQTKQEDMNSFVASKSDIPTSEFKRWMVNMAKKLASVPVFLSPEYREAIVTSRIQKPQYFVEKLSPFKNDVFCFGLVLLYLASMEEPVGFNESAKKCARAAEKLRQKGRQEDLIALISSMLTFNPRERPSWKDLLPTTERWQLQATDLLRGLGNLFGTTQTNPEDLYLDKDLRDADKMKSAAAANIKREEGDAACTIM</sequence>
<evidence type="ECO:0000256" key="1">
    <source>
        <dbReference type="SAM" id="MobiDB-lite"/>
    </source>
</evidence>
<dbReference type="EMBL" id="MIGC01005855">
    <property type="protein sequence ID" value="PHJ16513.1"/>
    <property type="molecule type" value="Genomic_DNA"/>
</dbReference>
<dbReference type="AlphaFoldDB" id="A0A2C6KJD9"/>
<dbReference type="GO" id="GO:0016301">
    <property type="term" value="F:kinase activity"/>
    <property type="evidence" value="ECO:0007669"/>
    <property type="project" value="UniProtKB-KW"/>
</dbReference>
<dbReference type="GeneID" id="94432991"/>
<comment type="caution">
    <text evidence="2">The sequence shown here is derived from an EMBL/GenBank/DDBJ whole genome shotgun (WGS) entry which is preliminary data.</text>
</comment>
<keyword evidence="2" id="KW-0418">Kinase</keyword>